<accession>A0A1Q9C3N4</accession>
<dbReference type="GO" id="GO:0005739">
    <property type="term" value="C:mitochondrion"/>
    <property type="evidence" value="ECO:0007669"/>
    <property type="project" value="TreeGrafter"/>
</dbReference>
<protein>
    <submittedName>
        <fullName evidence="3">Putative serine-O-acetyltransferase cys2</fullName>
    </submittedName>
</protein>
<dbReference type="SUPFAM" id="SSF53474">
    <property type="entry name" value="alpha/beta-Hydrolases"/>
    <property type="match status" value="1"/>
</dbReference>
<dbReference type="HAMAP" id="MF_00296">
    <property type="entry name" value="MetX_acyltransf"/>
    <property type="match status" value="1"/>
</dbReference>
<dbReference type="NCBIfam" id="TIGR01392">
    <property type="entry name" value="homoserO_Ac_trn"/>
    <property type="match status" value="1"/>
</dbReference>
<dbReference type="Gene3D" id="3.40.50.1820">
    <property type="entry name" value="alpha/beta hydrolase"/>
    <property type="match status" value="1"/>
</dbReference>
<evidence type="ECO:0000313" key="4">
    <source>
        <dbReference type="Proteomes" id="UP000186817"/>
    </source>
</evidence>
<dbReference type="InterPro" id="IPR008220">
    <property type="entry name" value="HAT_MetX-like"/>
</dbReference>
<dbReference type="GO" id="GO:0009001">
    <property type="term" value="F:serine O-acetyltransferase activity"/>
    <property type="evidence" value="ECO:0007669"/>
    <property type="project" value="TreeGrafter"/>
</dbReference>
<feature type="domain" description="AB hydrolase-1" evidence="2">
    <location>
        <begin position="114"/>
        <end position="402"/>
    </location>
</feature>
<dbReference type="GO" id="GO:0009092">
    <property type="term" value="P:homoserine metabolic process"/>
    <property type="evidence" value="ECO:0007669"/>
    <property type="project" value="TreeGrafter"/>
</dbReference>
<reference evidence="3 4" key="1">
    <citation type="submission" date="2016-02" db="EMBL/GenBank/DDBJ databases">
        <title>Genome analysis of coral dinoflagellate symbionts highlights evolutionary adaptations to a symbiotic lifestyle.</title>
        <authorList>
            <person name="Aranda M."/>
            <person name="Li Y."/>
            <person name="Liew Y.J."/>
            <person name="Baumgarten S."/>
            <person name="Simakov O."/>
            <person name="Wilson M."/>
            <person name="Piel J."/>
            <person name="Ashoor H."/>
            <person name="Bougouffa S."/>
            <person name="Bajic V.B."/>
            <person name="Ryu T."/>
            <person name="Ravasi T."/>
            <person name="Bayer T."/>
            <person name="Micklem G."/>
            <person name="Kim H."/>
            <person name="Bhak J."/>
            <person name="Lajeunesse T.C."/>
            <person name="Voolstra C.R."/>
        </authorList>
    </citation>
    <scope>NUCLEOTIDE SEQUENCE [LARGE SCALE GENOMIC DNA]</scope>
    <source>
        <strain evidence="3 4">CCMP2467</strain>
    </source>
</reference>
<dbReference type="OMA" id="HPILVMG"/>
<evidence type="ECO:0000313" key="3">
    <source>
        <dbReference type="EMBL" id="OLP77530.1"/>
    </source>
</evidence>
<evidence type="ECO:0000256" key="1">
    <source>
        <dbReference type="ARBA" id="ARBA00006886"/>
    </source>
</evidence>
<comment type="caution">
    <text evidence="3">The sequence shown here is derived from an EMBL/GenBank/DDBJ whole genome shotgun (WGS) entry which is preliminary data.</text>
</comment>
<dbReference type="InterPro" id="IPR000073">
    <property type="entry name" value="AB_hydrolase_1"/>
</dbReference>
<dbReference type="PANTHER" id="PTHR32268">
    <property type="entry name" value="HOMOSERINE O-ACETYLTRANSFERASE"/>
    <property type="match status" value="1"/>
</dbReference>
<dbReference type="EMBL" id="LSRX01001749">
    <property type="protein sequence ID" value="OLP77530.1"/>
    <property type="molecule type" value="Genomic_DNA"/>
</dbReference>
<dbReference type="Proteomes" id="UP000186817">
    <property type="component" value="Unassembled WGS sequence"/>
</dbReference>
<dbReference type="InterPro" id="IPR029058">
    <property type="entry name" value="AB_hydrolase_fold"/>
</dbReference>
<dbReference type="GO" id="GO:0009086">
    <property type="term" value="P:methionine biosynthetic process"/>
    <property type="evidence" value="ECO:0007669"/>
    <property type="project" value="TreeGrafter"/>
</dbReference>
<evidence type="ECO:0000259" key="2">
    <source>
        <dbReference type="Pfam" id="PF00561"/>
    </source>
</evidence>
<dbReference type="OrthoDB" id="444135at2759"/>
<keyword evidence="3" id="KW-0808">Transferase</keyword>
<comment type="similarity">
    <text evidence="1">Belongs to the AB hydrolase superfamily. MetX family.</text>
</comment>
<sequence>MMQAAARQVCGAKVAAWLPRARQGPRSYLQRGLVRSLAVAAKEPEYHTGGNFEGHHMFHRKAPFTFRNGEQIPELQIAYETWGHLNAKRDNAILLQCGMSASSHAAAHARNPAPGWWEDYIGPGRPLDTNLFFVICTNNLGGCYGSSGPSSFNSVTGERFGSRFPRFEVQDQVAAQFLLLEHLGISKVHACVGSSLGGMQSVCSAAMFPDRVGKFVSISACAKSFPGSMAFRHAQRQAIMSDPHWKGGDYYDGPLPANGLRLARQLGTITYRSGLEWQQRFGQSLAKGVTKREGLKNEFMIESYLAHQGEKWVNAYDPNSLLWISKAMDGFSMEKPDKDGKLSLLEGLKPAMMPALVIGVQHDVLFPVWQQKEIADTLRQAGNKRVVYYELDSVYGHDSFLLDAVAIGPAVKGHLEQEPEGARHLWEDLAASAMGFLQASAQRGNQADSMRDIFRALGQGEKEVERDRLKSMVKLVWSGRVNEAAVDKAFDAMAKEPLMQIEEFMAMRQVLAEAMSDPYLP</sequence>
<organism evidence="3 4">
    <name type="scientific">Symbiodinium microadriaticum</name>
    <name type="common">Dinoflagellate</name>
    <name type="synonym">Zooxanthella microadriatica</name>
    <dbReference type="NCBI Taxonomy" id="2951"/>
    <lineage>
        <taxon>Eukaryota</taxon>
        <taxon>Sar</taxon>
        <taxon>Alveolata</taxon>
        <taxon>Dinophyceae</taxon>
        <taxon>Suessiales</taxon>
        <taxon>Symbiodiniaceae</taxon>
        <taxon>Symbiodinium</taxon>
    </lineage>
</organism>
<dbReference type="NCBIfam" id="NF001209">
    <property type="entry name" value="PRK00175.1"/>
    <property type="match status" value="1"/>
</dbReference>
<dbReference type="Pfam" id="PF00561">
    <property type="entry name" value="Abhydrolase_1"/>
    <property type="match status" value="1"/>
</dbReference>
<dbReference type="AlphaFoldDB" id="A0A1Q9C3N4"/>
<name>A0A1Q9C3N4_SYMMI</name>
<proteinExistence type="inferred from homology"/>
<dbReference type="GO" id="GO:0006535">
    <property type="term" value="P:cysteine biosynthetic process from serine"/>
    <property type="evidence" value="ECO:0007669"/>
    <property type="project" value="TreeGrafter"/>
</dbReference>
<dbReference type="GO" id="GO:0004414">
    <property type="term" value="F:homoserine O-acetyltransferase activity"/>
    <property type="evidence" value="ECO:0007669"/>
    <property type="project" value="TreeGrafter"/>
</dbReference>
<dbReference type="PANTHER" id="PTHR32268:SF16">
    <property type="entry name" value="SERINE O-SUCCINYLTRANSFERASE"/>
    <property type="match status" value="1"/>
</dbReference>
<gene>
    <name evidence="3" type="primary">cys2</name>
    <name evidence="3" type="ORF">AK812_SmicGene42398</name>
</gene>
<keyword evidence="4" id="KW-1185">Reference proteome</keyword>